<accession>A0A813FS30</accession>
<evidence type="ECO:0000313" key="3">
    <source>
        <dbReference type="Proteomes" id="UP000654075"/>
    </source>
</evidence>
<dbReference type="Pfam" id="PF01062">
    <property type="entry name" value="Bestrophin"/>
    <property type="match status" value="1"/>
</dbReference>
<evidence type="ECO:0000256" key="1">
    <source>
        <dbReference type="SAM" id="Phobius"/>
    </source>
</evidence>
<dbReference type="EMBL" id="CAJNNV010025602">
    <property type="protein sequence ID" value="CAE8615314.1"/>
    <property type="molecule type" value="Genomic_DNA"/>
</dbReference>
<keyword evidence="3" id="KW-1185">Reference proteome</keyword>
<feature type="non-terminal residue" evidence="2">
    <location>
        <position position="1"/>
    </location>
</feature>
<feature type="transmembrane region" description="Helical" evidence="1">
    <location>
        <begin position="21"/>
        <end position="39"/>
    </location>
</feature>
<dbReference type="InterPro" id="IPR021134">
    <property type="entry name" value="Bestrophin-like"/>
</dbReference>
<dbReference type="OrthoDB" id="10628852at2759"/>
<dbReference type="GO" id="GO:0005254">
    <property type="term" value="F:chloride channel activity"/>
    <property type="evidence" value="ECO:0007669"/>
    <property type="project" value="InterPro"/>
</dbReference>
<dbReference type="AlphaFoldDB" id="A0A813FS30"/>
<feature type="non-terminal residue" evidence="2">
    <location>
        <position position="116"/>
    </location>
</feature>
<organism evidence="2 3">
    <name type="scientific">Polarella glacialis</name>
    <name type="common">Dinoflagellate</name>
    <dbReference type="NCBI Taxonomy" id="89957"/>
    <lineage>
        <taxon>Eukaryota</taxon>
        <taxon>Sar</taxon>
        <taxon>Alveolata</taxon>
        <taxon>Dinophyceae</taxon>
        <taxon>Suessiales</taxon>
        <taxon>Suessiaceae</taxon>
        <taxon>Polarella</taxon>
    </lineage>
</organism>
<feature type="transmembrane region" description="Helical" evidence="1">
    <location>
        <begin position="73"/>
        <end position="92"/>
    </location>
</feature>
<name>A0A813FS30_POLGL</name>
<proteinExistence type="predicted"/>
<keyword evidence="1" id="KW-0472">Membrane</keyword>
<keyword evidence="1" id="KW-0812">Transmembrane</keyword>
<sequence length="116" mass="13711">QRKQYAYSPGETLLFRISGTVIPTVYRMALATMLITWFACNIFDPIRKGHSKDNNLEPWEKLLFNFFKDAEKVLQYFTGFLTFILGFFNTIVFQRWWKMRELCGNINEASLNVAMH</sequence>
<dbReference type="Proteomes" id="UP000654075">
    <property type="component" value="Unassembled WGS sequence"/>
</dbReference>
<gene>
    <name evidence="2" type="ORF">PGLA1383_LOCUS33030</name>
</gene>
<keyword evidence="1" id="KW-1133">Transmembrane helix</keyword>
<reference evidence="2" key="1">
    <citation type="submission" date="2021-02" db="EMBL/GenBank/DDBJ databases">
        <authorList>
            <person name="Dougan E. K."/>
            <person name="Rhodes N."/>
            <person name="Thang M."/>
            <person name="Chan C."/>
        </authorList>
    </citation>
    <scope>NUCLEOTIDE SEQUENCE</scope>
</reference>
<evidence type="ECO:0000313" key="2">
    <source>
        <dbReference type="EMBL" id="CAE8615314.1"/>
    </source>
</evidence>
<protein>
    <submittedName>
        <fullName evidence="2">Uncharacterized protein</fullName>
    </submittedName>
</protein>
<comment type="caution">
    <text evidence="2">The sequence shown here is derived from an EMBL/GenBank/DDBJ whole genome shotgun (WGS) entry which is preliminary data.</text>
</comment>